<dbReference type="Proteomes" id="UP001458880">
    <property type="component" value="Unassembled WGS sequence"/>
</dbReference>
<gene>
    <name evidence="2" type="ORF">QE152_g7058</name>
</gene>
<sequence length="138" mass="15749">MVYFTSHLSRKVFSADWSKPLTREDGIFLFSNKLILIFLTISTILTALTVSGLCSIRLPPDGNWNTGLLSPTSGEFKFFKISKCKVLNLLNNPMLMWELIHCWMRSWHKRLVIKTQVSLVCGNSSTDKRASIEVVIRV</sequence>
<proteinExistence type="predicted"/>
<keyword evidence="1" id="KW-0812">Transmembrane</keyword>
<dbReference type="EMBL" id="JASPKY010000050">
    <property type="protein sequence ID" value="KAK9745301.1"/>
    <property type="molecule type" value="Genomic_DNA"/>
</dbReference>
<dbReference type="AlphaFoldDB" id="A0AAW1MI29"/>
<evidence type="ECO:0000256" key="1">
    <source>
        <dbReference type="SAM" id="Phobius"/>
    </source>
</evidence>
<protein>
    <submittedName>
        <fullName evidence="2">Uncharacterized protein</fullName>
    </submittedName>
</protein>
<accession>A0AAW1MI29</accession>
<organism evidence="2 3">
    <name type="scientific">Popillia japonica</name>
    <name type="common">Japanese beetle</name>
    <dbReference type="NCBI Taxonomy" id="7064"/>
    <lineage>
        <taxon>Eukaryota</taxon>
        <taxon>Metazoa</taxon>
        <taxon>Ecdysozoa</taxon>
        <taxon>Arthropoda</taxon>
        <taxon>Hexapoda</taxon>
        <taxon>Insecta</taxon>
        <taxon>Pterygota</taxon>
        <taxon>Neoptera</taxon>
        <taxon>Endopterygota</taxon>
        <taxon>Coleoptera</taxon>
        <taxon>Polyphaga</taxon>
        <taxon>Scarabaeiformia</taxon>
        <taxon>Scarabaeidae</taxon>
        <taxon>Rutelinae</taxon>
        <taxon>Popillia</taxon>
    </lineage>
</organism>
<comment type="caution">
    <text evidence="2">The sequence shown here is derived from an EMBL/GenBank/DDBJ whole genome shotgun (WGS) entry which is preliminary data.</text>
</comment>
<keyword evidence="1" id="KW-0472">Membrane</keyword>
<feature type="transmembrane region" description="Helical" evidence="1">
    <location>
        <begin position="34"/>
        <end position="56"/>
    </location>
</feature>
<name>A0AAW1MI29_POPJA</name>
<evidence type="ECO:0000313" key="3">
    <source>
        <dbReference type="Proteomes" id="UP001458880"/>
    </source>
</evidence>
<reference evidence="2 3" key="1">
    <citation type="journal article" date="2024" name="BMC Genomics">
        <title>De novo assembly and annotation of Popillia japonica's genome with initial clues to its potential as an invasive pest.</title>
        <authorList>
            <person name="Cucini C."/>
            <person name="Boschi S."/>
            <person name="Funari R."/>
            <person name="Cardaioli E."/>
            <person name="Iannotti N."/>
            <person name="Marturano G."/>
            <person name="Paoli F."/>
            <person name="Bruttini M."/>
            <person name="Carapelli A."/>
            <person name="Frati F."/>
            <person name="Nardi F."/>
        </authorList>
    </citation>
    <scope>NUCLEOTIDE SEQUENCE [LARGE SCALE GENOMIC DNA]</scope>
    <source>
        <strain evidence="2">DMR45628</strain>
    </source>
</reference>
<keyword evidence="1" id="KW-1133">Transmembrane helix</keyword>
<evidence type="ECO:0000313" key="2">
    <source>
        <dbReference type="EMBL" id="KAK9745301.1"/>
    </source>
</evidence>
<keyword evidence="3" id="KW-1185">Reference proteome</keyword>